<dbReference type="InParanoid" id="I3EKF5"/>
<organism evidence="3 4">
    <name type="scientific">Nematocida parisii (strain ERTm3)</name>
    <name type="common">Nematode killer fungus</name>
    <dbReference type="NCBI Taxonomy" id="935791"/>
    <lineage>
        <taxon>Eukaryota</taxon>
        <taxon>Fungi</taxon>
        <taxon>Fungi incertae sedis</taxon>
        <taxon>Microsporidia</taxon>
        <taxon>Nematocida</taxon>
    </lineage>
</organism>
<feature type="compositionally biased region" description="Basic and acidic residues" evidence="1">
    <location>
        <begin position="32"/>
        <end position="57"/>
    </location>
</feature>
<dbReference type="VEuPathDB" id="MicrosporidiaDB:NEQG_00472"/>
<dbReference type="OrthoDB" id="2195082at2759"/>
<evidence type="ECO:0000256" key="2">
    <source>
        <dbReference type="SAM" id="Phobius"/>
    </source>
</evidence>
<name>I3EKF5_NEMP3</name>
<protein>
    <submittedName>
        <fullName evidence="3">Uncharacterized protein</fullName>
    </submittedName>
</protein>
<dbReference type="OMA" id="IVYMHEE"/>
<keyword evidence="2" id="KW-0472">Membrane</keyword>
<accession>I3EKF5</accession>
<dbReference type="EMBL" id="GL870876">
    <property type="protein sequence ID" value="EIJ89702.1"/>
    <property type="molecule type" value="Genomic_DNA"/>
</dbReference>
<proteinExistence type="predicted"/>
<keyword evidence="4" id="KW-1185">Reference proteome</keyword>
<sequence length="151" mass="16911">MAESAAVAETGTVLEKPNTNPAPKNEAPPKPNHPEQSLDKKGEDQIKPNNEEKKDVDVLNPAKGMGRKHIKLGESVYYIVSVDEVNRYMDLKQDYKSDTMKAFIVYMHEEFVSDLKTLRKKRSIKTAACLLGVLFVLIILALVGVMIFAKH</sequence>
<evidence type="ECO:0000256" key="1">
    <source>
        <dbReference type="SAM" id="MobiDB-lite"/>
    </source>
</evidence>
<dbReference type="HOGENOM" id="CLU_1731972_0_0_1"/>
<dbReference type="Proteomes" id="UP000002872">
    <property type="component" value="Unassembled WGS sequence"/>
</dbReference>
<keyword evidence="2" id="KW-0812">Transmembrane</keyword>
<evidence type="ECO:0000313" key="3">
    <source>
        <dbReference type="EMBL" id="EIJ89702.1"/>
    </source>
</evidence>
<evidence type="ECO:0000313" key="4">
    <source>
        <dbReference type="Proteomes" id="UP000002872"/>
    </source>
</evidence>
<feature type="transmembrane region" description="Helical" evidence="2">
    <location>
        <begin position="126"/>
        <end position="149"/>
    </location>
</feature>
<feature type="region of interest" description="Disordered" evidence="1">
    <location>
        <begin position="1"/>
        <end position="60"/>
    </location>
</feature>
<feature type="compositionally biased region" description="Low complexity" evidence="1">
    <location>
        <begin position="15"/>
        <end position="25"/>
    </location>
</feature>
<reference evidence="3" key="1">
    <citation type="submission" date="2011-01" db="EMBL/GenBank/DDBJ databases">
        <title>The Genome Sequence of Nematocida parisii strain ERTm3.</title>
        <authorList>
            <consortium name="The Broad Institute Genome Sequencing Platform"/>
            <consortium name="The Broad Institute Genome Sequencing Center for Infectious Disease"/>
            <person name="Cuomo C."/>
            <person name="Troemel E."/>
            <person name="Young S.K."/>
            <person name="Zeng Q."/>
            <person name="Gargeya S."/>
            <person name="Fitzgerald M."/>
            <person name="Haas B."/>
            <person name="Abouelleil A."/>
            <person name="Alvarado L."/>
            <person name="Arachchi H.M."/>
            <person name="Berlin A."/>
            <person name="Chapman S.B."/>
            <person name="Gearin G."/>
            <person name="Goldberg J."/>
            <person name="Griggs A."/>
            <person name="Gujja S."/>
            <person name="Hansen M."/>
            <person name="Heiman D."/>
            <person name="Howarth C."/>
            <person name="Larimer J."/>
            <person name="Lui A."/>
            <person name="MacDonald P.J.P."/>
            <person name="McCowen C."/>
            <person name="Montmayeur A."/>
            <person name="Murphy C."/>
            <person name="Neiman D."/>
            <person name="Pearson M."/>
            <person name="Priest M."/>
            <person name="Roberts A."/>
            <person name="Saif S."/>
            <person name="Shea T."/>
            <person name="Sisk P."/>
            <person name="Stolte C."/>
            <person name="Sykes S."/>
            <person name="Wortman J."/>
            <person name="Nusbaum C."/>
            <person name="Birren B."/>
        </authorList>
    </citation>
    <scope>NUCLEOTIDE SEQUENCE</scope>
    <source>
        <strain evidence="3">ERTm3</strain>
    </source>
</reference>
<gene>
    <name evidence="3" type="ORF">NEQG_00472</name>
</gene>
<dbReference type="AlphaFoldDB" id="I3EKF5"/>
<keyword evidence="2" id="KW-1133">Transmembrane helix</keyword>